<dbReference type="GO" id="GO:0016491">
    <property type="term" value="F:oxidoreductase activity"/>
    <property type="evidence" value="ECO:0007669"/>
    <property type="project" value="InterPro"/>
</dbReference>
<feature type="domain" description="Nitrogenase/oxidoreductase component 1" evidence="1">
    <location>
        <begin position="26"/>
        <end position="444"/>
    </location>
</feature>
<dbReference type="Gene3D" id="3.40.50.1980">
    <property type="entry name" value="Nitrogenase molybdenum iron protein domain"/>
    <property type="match status" value="3"/>
</dbReference>
<dbReference type="Pfam" id="PF00148">
    <property type="entry name" value="Oxidored_nitro"/>
    <property type="match status" value="1"/>
</dbReference>
<dbReference type="OrthoDB" id="61861at2157"/>
<dbReference type="RefSeq" id="WP_109969429.1">
    <property type="nucleotide sequence ID" value="NZ_CP176093.1"/>
</dbReference>
<dbReference type="InterPro" id="IPR000510">
    <property type="entry name" value="Nase/OxRdtase_comp1"/>
</dbReference>
<dbReference type="AlphaFoldDB" id="A0A2V2MXD2"/>
<evidence type="ECO:0000259" key="1">
    <source>
        <dbReference type="Pfam" id="PF00148"/>
    </source>
</evidence>
<evidence type="ECO:0000313" key="2">
    <source>
        <dbReference type="EMBL" id="PWR70935.1"/>
    </source>
</evidence>
<dbReference type="Proteomes" id="UP000245657">
    <property type="component" value="Unassembled WGS sequence"/>
</dbReference>
<name>A0A2V2MXD2_9EURY</name>
<dbReference type="EMBL" id="QGMY01000009">
    <property type="protein sequence ID" value="PWR70935.1"/>
    <property type="molecule type" value="Genomic_DNA"/>
</dbReference>
<proteinExistence type="predicted"/>
<sequence>MSSAEAESASEDLSEGRAIEAPRFSCALGGALGTALGIYGTVPILHSGAGCGIGQLFGQLYAGGQNAGGPQGGTSTPCSSLVEHHVVFGGEEKLKDLIKASTELMEGDLYAVITGCVPSLIGDDVNAVVRPFKDENDIIYVKTSGFTGNSYEGYELFFEAVINDILKPAEKIQLKTVNIFGIVPYQHVFWKGDAKTIKDLLARIGVTANVFLGEFDGTNQLRNIPAAEYNIVLSTWNGHRVANLLKEKFDTPFLSFPSVPIGPKQTTEFLRTVGKALNVSEKIVKSVIESEERRVYRFIEYGGDAHMLVRPHPFFAVVADSGTAIGITRFLVNELGYLPDVVQIADEPPEEVRKEITKHLTEGLETPVKPDVIFETDSHLVRQNLKNRPFLFLYASSLEAPTSLQEFGAIPITVSFPAMNRLILNRTYAGFDGALTLFEETVSTFVGPL</sequence>
<dbReference type="SUPFAM" id="SSF53807">
    <property type="entry name" value="Helical backbone' metal receptor"/>
    <property type="match status" value="1"/>
</dbReference>
<reference evidence="2 3" key="1">
    <citation type="submission" date="2018-05" db="EMBL/GenBank/DDBJ databases">
        <title>Draft genome of Methanospirillum lacunae Ki8-1.</title>
        <authorList>
            <person name="Dueholm M.S."/>
            <person name="Nielsen P.H."/>
            <person name="Bakmann L.F."/>
            <person name="Otzen D.E."/>
        </authorList>
    </citation>
    <scope>NUCLEOTIDE SEQUENCE [LARGE SCALE GENOMIC DNA]</scope>
    <source>
        <strain evidence="2 3">Ki8-1</strain>
    </source>
</reference>
<gene>
    <name evidence="2" type="ORF">DK846_13185</name>
</gene>
<dbReference type="GeneID" id="97547289"/>
<evidence type="ECO:0000313" key="3">
    <source>
        <dbReference type="Proteomes" id="UP000245657"/>
    </source>
</evidence>
<accession>A0A2V2MXD2</accession>
<keyword evidence="3" id="KW-1185">Reference proteome</keyword>
<protein>
    <submittedName>
        <fullName evidence="2">Nitrogenase</fullName>
    </submittedName>
</protein>
<dbReference type="PANTHER" id="PTHR42956">
    <property type="entry name" value="NITROGENASE IRON-MOLYBDENUM COFACTOR BIOSYNTHESIS PROTEIN NIFE"/>
    <property type="match status" value="1"/>
</dbReference>
<organism evidence="2 3">
    <name type="scientific">Methanospirillum lacunae</name>
    <dbReference type="NCBI Taxonomy" id="668570"/>
    <lineage>
        <taxon>Archaea</taxon>
        <taxon>Methanobacteriati</taxon>
        <taxon>Methanobacteriota</taxon>
        <taxon>Stenosarchaea group</taxon>
        <taxon>Methanomicrobia</taxon>
        <taxon>Methanomicrobiales</taxon>
        <taxon>Methanospirillaceae</taxon>
        <taxon>Methanospirillum</taxon>
    </lineage>
</organism>
<comment type="caution">
    <text evidence="2">The sequence shown here is derived from an EMBL/GenBank/DDBJ whole genome shotgun (WGS) entry which is preliminary data.</text>
</comment>
<dbReference type="PANTHER" id="PTHR42956:SF1">
    <property type="entry name" value="NITROGENASE IRON-MOLYBDENUM COFACTOR BIOSYNTHESIS PROTEIN NIFE"/>
    <property type="match status" value="1"/>
</dbReference>
<dbReference type="InterPro" id="IPR049939">
    <property type="entry name" value="NifE-like"/>
</dbReference>